<evidence type="ECO:0000313" key="21">
    <source>
        <dbReference type="Proteomes" id="UP000300142"/>
    </source>
</evidence>
<dbReference type="Pfam" id="PF01339">
    <property type="entry name" value="CheB_methylest"/>
    <property type="match status" value="1"/>
</dbReference>
<dbReference type="GO" id="GO:0006935">
    <property type="term" value="P:chemotaxis"/>
    <property type="evidence" value="ECO:0007669"/>
    <property type="project" value="UniProtKB-UniRule"/>
</dbReference>
<feature type="domain" description="CheR-type methyltransferase" evidence="19">
    <location>
        <begin position="225"/>
        <end position="497"/>
    </location>
</feature>
<dbReference type="InterPro" id="IPR036804">
    <property type="entry name" value="CheR_N_sf"/>
</dbReference>
<reference evidence="21" key="1">
    <citation type="submission" date="2019-02" db="EMBL/GenBank/DDBJ databases">
        <title>Draft genome sequence of Sphaerospermopsis reniformis NIES-1949.</title>
        <authorList>
            <person name="Yamaguchi H."/>
            <person name="Suzuki S."/>
            <person name="Kawachi M."/>
        </authorList>
    </citation>
    <scope>NUCLEOTIDE SEQUENCE [LARGE SCALE GENOMIC DNA]</scope>
    <source>
        <strain evidence="21">NIES-1949</strain>
    </source>
</reference>
<dbReference type="PANTHER" id="PTHR24422:SF27">
    <property type="entry name" value="PROTEIN-GLUTAMATE O-METHYLTRANSFERASE"/>
    <property type="match status" value="1"/>
</dbReference>
<dbReference type="InterPro" id="IPR001789">
    <property type="entry name" value="Sig_transdc_resp-reg_receiver"/>
</dbReference>
<dbReference type="InterPro" id="IPR000780">
    <property type="entry name" value="CheR_MeTrfase"/>
</dbReference>
<dbReference type="Pfam" id="PF13596">
    <property type="entry name" value="PAS_10"/>
    <property type="match status" value="1"/>
</dbReference>
<comment type="catalytic activity">
    <reaction evidence="1">
        <text>ATP + protein L-histidine = ADP + protein N-phospho-L-histidine.</text>
        <dbReference type="EC" id="2.7.13.3"/>
    </reaction>
</comment>
<dbReference type="SMART" id="SM00448">
    <property type="entry name" value="REC"/>
    <property type="match status" value="1"/>
</dbReference>
<dbReference type="GO" id="GO:0032259">
    <property type="term" value="P:methylation"/>
    <property type="evidence" value="ECO:0007669"/>
    <property type="project" value="UniProtKB-KW"/>
</dbReference>
<dbReference type="Pfam" id="PF00512">
    <property type="entry name" value="HisKA"/>
    <property type="match status" value="1"/>
</dbReference>
<dbReference type="FunFam" id="3.30.565.10:FF:000010">
    <property type="entry name" value="Sensor histidine kinase RcsC"/>
    <property type="match status" value="1"/>
</dbReference>
<evidence type="ECO:0000256" key="10">
    <source>
        <dbReference type="ARBA" id="ARBA00022777"/>
    </source>
</evidence>
<evidence type="ECO:0000256" key="6">
    <source>
        <dbReference type="ARBA" id="ARBA00022553"/>
    </source>
</evidence>
<proteinExistence type="inferred from homology"/>
<dbReference type="GO" id="GO:0000155">
    <property type="term" value="F:phosphorelay sensor kinase activity"/>
    <property type="evidence" value="ECO:0007669"/>
    <property type="project" value="InterPro"/>
</dbReference>
<dbReference type="InterPro" id="IPR000673">
    <property type="entry name" value="Sig_transdc_resp-reg_Me-estase"/>
</dbReference>
<dbReference type="Pfam" id="PF01739">
    <property type="entry name" value="CheR"/>
    <property type="match status" value="1"/>
</dbReference>
<dbReference type="InterPro" id="IPR035965">
    <property type="entry name" value="PAS-like_dom_sf"/>
</dbReference>
<dbReference type="CDD" id="cd17580">
    <property type="entry name" value="REC_2_DhkD-like"/>
    <property type="match status" value="1"/>
</dbReference>
<keyword evidence="12" id="KW-0145">Chemotaxis</keyword>
<organism evidence="20 21">
    <name type="scientific">Sphaerospermopsis reniformis</name>
    <dbReference type="NCBI Taxonomy" id="531300"/>
    <lineage>
        <taxon>Bacteria</taxon>
        <taxon>Bacillati</taxon>
        <taxon>Cyanobacteriota</taxon>
        <taxon>Cyanophyceae</taxon>
        <taxon>Nostocales</taxon>
        <taxon>Aphanizomenonaceae</taxon>
        <taxon>Sphaerospermopsis</taxon>
    </lineage>
</organism>
<feature type="compositionally biased region" description="Basic residues" evidence="15">
    <location>
        <begin position="1"/>
        <end position="10"/>
    </location>
</feature>
<dbReference type="InterPro" id="IPR003594">
    <property type="entry name" value="HATPase_dom"/>
</dbReference>
<evidence type="ECO:0000256" key="1">
    <source>
        <dbReference type="ARBA" id="ARBA00000085"/>
    </source>
</evidence>
<evidence type="ECO:0000256" key="9">
    <source>
        <dbReference type="ARBA" id="ARBA00022691"/>
    </source>
</evidence>
<feature type="domain" description="CheB-type methylesterase" evidence="18">
    <location>
        <begin position="30"/>
        <end position="209"/>
    </location>
</feature>
<feature type="modified residue" description="4-aspartylphosphate" evidence="13">
    <location>
        <position position="1327"/>
    </location>
</feature>
<dbReference type="Gene3D" id="3.30.565.10">
    <property type="entry name" value="Histidine kinase-like ATPase, C-terminal domain"/>
    <property type="match status" value="1"/>
</dbReference>
<comment type="caution">
    <text evidence="20">The sequence shown here is derived from an EMBL/GenBank/DDBJ whole genome shotgun (WGS) entry which is preliminary data.</text>
</comment>
<dbReference type="GO" id="GO:0000156">
    <property type="term" value="F:phosphorelay response regulator activity"/>
    <property type="evidence" value="ECO:0007669"/>
    <property type="project" value="InterPro"/>
</dbReference>
<dbReference type="InterPro" id="IPR003661">
    <property type="entry name" value="HisK_dim/P_dom"/>
</dbReference>
<dbReference type="RefSeq" id="WP_137668783.1">
    <property type="nucleotide sequence ID" value="NZ_BJCE01000206.1"/>
</dbReference>
<keyword evidence="8" id="KW-0808">Transferase</keyword>
<dbReference type="PROSITE" id="PS50123">
    <property type="entry name" value="CHER"/>
    <property type="match status" value="1"/>
</dbReference>
<gene>
    <name evidence="20" type="ORF">SR1949_42060</name>
</gene>
<feature type="coiled-coil region" evidence="14">
    <location>
        <begin position="667"/>
        <end position="761"/>
    </location>
</feature>
<dbReference type="InterPro" id="IPR035909">
    <property type="entry name" value="CheB_C"/>
</dbReference>
<dbReference type="Pfam" id="PF03705">
    <property type="entry name" value="CheR_N"/>
    <property type="match status" value="1"/>
</dbReference>
<evidence type="ECO:0000259" key="16">
    <source>
        <dbReference type="PROSITE" id="PS50109"/>
    </source>
</evidence>
<dbReference type="InterPro" id="IPR005467">
    <property type="entry name" value="His_kinase_dom"/>
</dbReference>
<dbReference type="SUPFAM" id="SSF47757">
    <property type="entry name" value="Chemotaxis receptor methyltransferase CheR, N-terminal domain"/>
    <property type="match status" value="1"/>
</dbReference>
<dbReference type="InterPro" id="IPR050903">
    <property type="entry name" value="Bact_Chemotaxis_MeTrfase"/>
</dbReference>
<dbReference type="EC" id="2.7.13.3" evidence="4"/>
<evidence type="ECO:0000259" key="17">
    <source>
        <dbReference type="PROSITE" id="PS50110"/>
    </source>
</evidence>
<keyword evidence="14" id="KW-0175">Coiled coil</keyword>
<evidence type="ECO:0000259" key="19">
    <source>
        <dbReference type="PROSITE" id="PS50123"/>
    </source>
</evidence>
<dbReference type="PRINTS" id="PR00996">
    <property type="entry name" value="CHERMTFRASE"/>
</dbReference>
<dbReference type="PROSITE" id="PS50122">
    <property type="entry name" value="CHEB"/>
    <property type="match status" value="1"/>
</dbReference>
<dbReference type="SMART" id="SM00388">
    <property type="entry name" value="HisKA"/>
    <property type="match status" value="1"/>
</dbReference>
<dbReference type="CDD" id="cd16434">
    <property type="entry name" value="CheB-CheR_fusion"/>
    <property type="match status" value="1"/>
</dbReference>
<dbReference type="GO" id="GO:0005737">
    <property type="term" value="C:cytoplasm"/>
    <property type="evidence" value="ECO:0007669"/>
    <property type="project" value="InterPro"/>
</dbReference>
<dbReference type="SUPFAM" id="SSF47384">
    <property type="entry name" value="Homodimeric domain of signal transducing histidine kinase"/>
    <property type="match status" value="1"/>
</dbReference>
<dbReference type="InterPro" id="IPR022642">
    <property type="entry name" value="CheR_C"/>
</dbReference>
<evidence type="ECO:0000256" key="11">
    <source>
        <dbReference type="ARBA" id="ARBA00074306"/>
    </source>
</evidence>
<feature type="domain" description="Histidine kinase" evidence="16">
    <location>
        <begin position="1026"/>
        <end position="1244"/>
    </location>
</feature>
<evidence type="ECO:0000256" key="8">
    <source>
        <dbReference type="ARBA" id="ARBA00022679"/>
    </source>
</evidence>
<dbReference type="Gene3D" id="3.40.50.2300">
    <property type="match status" value="1"/>
</dbReference>
<dbReference type="Gene3D" id="3.30.450.20">
    <property type="entry name" value="PAS domain"/>
    <property type="match status" value="2"/>
</dbReference>
<keyword evidence="9" id="KW-0949">S-adenosyl-L-methionine</keyword>
<comment type="catalytic activity">
    <reaction evidence="2">
        <text>L-glutamyl-[protein] + S-adenosyl-L-methionine = [protein]-L-glutamate 5-O-methyl ester + S-adenosyl-L-homocysteine</text>
        <dbReference type="Rhea" id="RHEA:24452"/>
        <dbReference type="Rhea" id="RHEA-COMP:10208"/>
        <dbReference type="Rhea" id="RHEA-COMP:10311"/>
        <dbReference type="ChEBI" id="CHEBI:29973"/>
        <dbReference type="ChEBI" id="CHEBI:57856"/>
        <dbReference type="ChEBI" id="CHEBI:59789"/>
        <dbReference type="ChEBI" id="CHEBI:82795"/>
        <dbReference type="EC" id="2.1.1.80"/>
    </reaction>
</comment>
<keyword evidence="7" id="KW-0489">Methyltransferase</keyword>
<feature type="active site" evidence="12">
    <location>
        <position position="158"/>
    </location>
</feature>
<evidence type="ECO:0000313" key="20">
    <source>
        <dbReference type="EMBL" id="GCL39084.1"/>
    </source>
</evidence>
<dbReference type="PROSITE" id="PS50109">
    <property type="entry name" value="HIS_KIN"/>
    <property type="match status" value="1"/>
</dbReference>
<evidence type="ECO:0000259" key="18">
    <source>
        <dbReference type="PROSITE" id="PS50122"/>
    </source>
</evidence>
<dbReference type="PANTHER" id="PTHR24422">
    <property type="entry name" value="CHEMOTAXIS PROTEIN METHYLTRANSFERASE"/>
    <property type="match status" value="1"/>
</dbReference>
<evidence type="ECO:0000256" key="15">
    <source>
        <dbReference type="SAM" id="MobiDB-lite"/>
    </source>
</evidence>
<evidence type="ECO:0000256" key="7">
    <source>
        <dbReference type="ARBA" id="ARBA00022603"/>
    </source>
</evidence>
<feature type="region of interest" description="Disordered" evidence="15">
    <location>
        <begin position="1"/>
        <end position="28"/>
    </location>
</feature>
<comment type="similarity">
    <text evidence="3">In the N-terminal section; belongs to the phytochrome family.</text>
</comment>
<keyword evidence="21" id="KW-1185">Reference proteome</keyword>
<dbReference type="GO" id="GO:0008984">
    <property type="term" value="F:protein-glutamate methylesterase activity"/>
    <property type="evidence" value="ECO:0007669"/>
    <property type="project" value="InterPro"/>
</dbReference>
<dbReference type="GO" id="GO:0008983">
    <property type="term" value="F:protein-glutamate O-methyltransferase activity"/>
    <property type="evidence" value="ECO:0007669"/>
    <property type="project" value="UniProtKB-EC"/>
</dbReference>
<dbReference type="CDD" id="cd00082">
    <property type="entry name" value="HisKA"/>
    <property type="match status" value="1"/>
</dbReference>
<feature type="domain" description="Response regulatory" evidence="17">
    <location>
        <begin position="1276"/>
        <end position="1396"/>
    </location>
</feature>
<evidence type="ECO:0000256" key="14">
    <source>
        <dbReference type="SAM" id="Coils"/>
    </source>
</evidence>
<dbReference type="Pfam" id="PF00072">
    <property type="entry name" value="Response_reg"/>
    <property type="match status" value="1"/>
</dbReference>
<dbReference type="Proteomes" id="UP000300142">
    <property type="component" value="Unassembled WGS sequence"/>
</dbReference>
<dbReference type="SUPFAM" id="SSF52172">
    <property type="entry name" value="CheY-like"/>
    <property type="match status" value="1"/>
</dbReference>
<accession>A0A480AA93</accession>
<keyword evidence="6 13" id="KW-0597">Phosphoprotein</keyword>
<dbReference type="EMBL" id="BJCE01000206">
    <property type="protein sequence ID" value="GCL39084.1"/>
    <property type="molecule type" value="Genomic_DNA"/>
</dbReference>
<evidence type="ECO:0000256" key="4">
    <source>
        <dbReference type="ARBA" id="ARBA00012438"/>
    </source>
</evidence>
<dbReference type="Gene3D" id="1.10.287.130">
    <property type="match status" value="1"/>
</dbReference>
<sequence>MNFHRSSKKSQAKESNSTESPKEQDKQNNLFPIVGIGASAGGLEAFTQLLSHLPTDTGMGFVLVQHLNPQQKSMLTEILSRTTQIPVTEVQEGMTVEPNHIYVIPPGATMTINQGVLKLQPREKTYQQPMTVDSFFFSLAEYLKNKAIGVILSGGDGDGTRGLERIKAEGGITFAQCEESAKVSTMPNTAVASGYVDFILTPQQIAEKLANLSSHPYIKHSTAVTQTEAVPEEKDGLLKIFQILRTATGVDFSYYKQNTLKRRIQRRMMLYRLDNLEDYLHYLQDKPAEITALYYDVLITVTCFFRDAEAFEALKTKIFPTIINKRKTDDPIRIWVAGCSTGEEAYSIAICLLEFLTNKGINIPIQIFATDINEVAIEKARAGIYKPNQVGNISPERLQRFFVQVEGGYQINKAVRELCVFARQNLINDPPFSRLDLITCRNVLIYLGAAVQKKVVPIFHYGLKPTGFLMLGTSETVGEFTDLFTVVDKKYKIYARKIAATRLAIDLMARNYPVETAKLQMIENEGFGNDVEIQKEADRIVLNQFSPVGVIINDDFDILQFRGQTSPYLQPAPGKPSFNLLKMAREELRLDLRSSIHQAKKQKMPVTQEGIQVKAENQLRLVKINVVPFQSAGSDEEFFLILFEDTPTPVSSISPISSNIQSEPQQANSYEQEISILQQELKSTKDYLQSIIEEQQASNQDLRAANEEILSSNEELQSTNEELETAKEEIQATNEELNTINDELQRRNVESNQVSNDLQNLLSSIQIAILMLGGDLQIRRFTPAAGAVFNLIPSDVGRPLSDIKHKLNISDLEAQILEVISTLNLKSLEVQDQDGRWYDLRIRPYRTIDNKIDGAVVILVDIDAIKRTAEQLRASRDYAEAIVDTVRQSLVVLDMNLRVVSSNQFFYDTFQVVREETENRLIYEIGNGQWNIPQLRSLLEHILPGQTHFENVEVKHNFEQIGHKIMRLNARKMPQIDNDPLILLAIEDITQQKHLEAERTQLLEQEQSARTAAEAANRAKDDFLSILSHELRNPLNSLLGWTQLLRKHQLDETKTDQALEAIERAAHAQNLLIGDLLDISRISSGRLHLNNQPVQLVPVISAAIEVVRLSAEEKNIQIQSQLDPTPRTLIGDPTRLQQVIWNLLSNSIKFTPDSGIIDITLNYTNDQAEIQVKDTGLGISADFLPYVFDRFRQADSTTRKSNAGLGLGLAIVRHLVELHGGTVEAASPGKDQGATFTVRLPLQTNQEESDIAVTPEPTAPAAPADLVSYPSLAGVRVLIVDDEPDLRQLFKIVLEDYDVQVTEATSAQEALSILKTNPGGYDVILSDIGLPEEDGYALIRQIRALSAEQGGKIPAAALTGYTGEAEQAESLAAGFELHINKPVEPDQLVNVVAVLAKRSVNR</sequence>
<dbReference type="Gene3D" id="3.40.50.150">
    <property type="entry name" value="Vaccinia Virus protein VP39"/>
    <property type="match status" value="1"/>
</dbReference>
<dbReference type="InterPro" id="IPR036890">
    <property type="entry name" value="HATPase_C_sf"/>
</dbReference>
<protein>
    <recommendedName>
        <fullName evidence="11">Circadian input-output histidine kinase CikA</fullName>
        <ecNumber evidence="5">2.1.1.80</ecNumber>
        <ecNumber evidence="4">2.7.13.3</ecNumber>
    </recommendedName>
</protein>
<dbReference type="Pfam" id="PF02518">
    <property type="entry name" value="HATPase_c"/>
    <property type="match status" value="1"/>
</dbReference>
<dbReference type="InterPro" id="IPR036097">
    <property type="entry name" value="HisK_dim/P_sf"/>
</dbReference>
<evidence type="ECO:0000256" key="5">
    <source>
        <dbReference type="ARBA" id="ARBA00012534"/>
    </source>
</evidence>
<dbReference type="InterPro" id="IPR029063">
    <property type="entry name" value="SAM-dependent_MTases_sf"/>
</dbReference>
<feature type="active site" evidence="12">
    <location>
        <position position="39"/>
    </location>
</feature>
<feature type="active site" evidence="12">
    <location>
        <position position="66"/>
    </location>
</feature>
<dbReference type="Gene3D" id="3.40.50.180">
    <property type="entry name" value="Methylesterase CheB, C-terminal domain"/>
    <property type="match status" value="1"/>
</dbReference>
<dbReference type="InterPro" id="IPR022641">
    <property type="entry name" value="CheR_N"/>
</dbReference>
<evidence type="ECO:0000256" key="2">
    <source>
        <dbReference type="ARBA" id="ARBA00001541"/>
    </source>
</evidence>
<evidence type="ECO:0000256" key="12">
    <source>
        <dbReference type="PROSITE-ProRule" id="PRU00050"/>
    </source>
</evidence>
<evidence type="ECO:0000256" key="13">
    <source>
        <dbReference type="PROSITE-ProRule" id="PRU00169"/>
    </source>
</evidence>
<evidence type="ECO:0000256" key="3">
    <source>
        <dbReference type="ARBA" id="ARBA00006402"/>
    </source>
</evidence>
<dbReference type="Gene3D" id="1.10.155.10">
    <property type="entry name" value="Chemotaxis receptor methyltransferase CheR, N-terminal domain"/>
    <property type="match status" value="1"/>
</dbReference>
<dbReference type="EC" id="2.1.1.80" evidence="5"/>
<dbReference type="SMART" id="SM00138">
    <property type="entry name" value="MeTrc"/>
    <property type="match status" value="1"/>
</dbReference>
<dbReference type="InterPro" id="IPR011006">
    <property type="entry name" value="CheY-like_superfamily"/>
</dbReference>
<dbReference type="SMART" id="SM00387">
    <property type="entry name" value="HATPase_c"/>
    <property type="match status" value="1"/>
</dbReference>
<dbReference type="SUPFAM" id="SSF53335">
    <property type="entry name" value="S-adenosyl-L-methionine-dependent methyltransferases"/>
    <property type="match status" value="1"/>
</dbReference>
<dbReference type="SUPFAM" id="SSF52738">
    <property type="entry name" value="Methylesterase CheB, C-terminal domain"/>
    <property type="match status" value="1"/>
</dbReference>
<dbReference type="SUPFAM" id="SSF55874">
    <property type="entry name" value="ATPase domain of HSP90 chaperone/DNA topoisomerase II/histidine kinase"/>
    <property type="match status" value="1"/>
</dbReference>
<dbReference type="PROSITE" id="PS50110">
    <property type="entry name" value="RESPONSE_REGULATORY"/>
    <property type="match status" value="1"/>
</dbReference>
<name>A0A480AA93_9CYAN</name>
<keyword evidence="12" id="KW-0378">Hydrolase</keyword>
<keyword evidence="10 20" id="KW-0418">Kinase</keyword>
<dbReference type="SUPFAM" id="SSF55785">
    <property type="entry name" value="PYP-like sensor domain (PAS domain)"/>
    <property type="match status" value="2"/>
</dbReference>